<name>A0ABN6I264_9HELI</name>
<feature type="active site" description="Proton donor" evidence="19">
    <location>
        <position position="179"/>
    </location>
</feature>
<dbReference type="HAMAP" id="MF_00037">
    <property type="entry name" value="MurB"/>
    <property type="match status" value="1"/>
</dbReference>
<dbReference type="InterPro" id="IPR036318">
    <property type="entry name" value="FAD-bd_PCMH-like_sf"/>
</dbReference>
<accession>A0ABN6I264</accession>
<comment type="pathway">
    <text evidence="4 19">Cell wall biogenesis; peptidoglycan biosynthesis.</text>
</comment>
<dbReference type="PANTHER" id="PTHR21071:SF4">
    <property type="entry name" value="UDP-N-ACETYLENOLPYRUVOYLGLUCOSAMINE REDUCTASE"/>
    <property type="match status" value="1"/>
</dbReference>
<dbReference type="InterPro" id="IPR036635">
    <property type="entry name" value="MurB_C_sf"/>
</dbReference>
<keyword evidence="10 19" id="KW-0274">FAD</keyword>
<dbReference type="InterPro" id="IPR011601">
    <property type="entry name" value="MurB_C"/>
</dbReference>
<evidence type="ECO:0000256" key="8">
    <source>
        <dbReference type="ARBA" id="ARBA00022618"/>
    </source>
</evidence>
<dbReference type="NCBIfam" id="NF010479">
    <property type="entry name" value="PRK13904.1"/>
    <property type="match status" value="1"/>
</dbReference>
<keyword evidence="9 19" id="KW-0285">Flavoprotein</keyword>
<evidence type="ECO:0000313" key="22">
    <source>
        <dbReference type="Proteomes" id="UP000826775"/>
    </source>
</evidence>
<dbReference type="PANTHER" id="PTHR21071">
    <property type="entry name" value="UDP-N-ACETYLENOLPYRUVOYLGLUCOSAMINE REDUCTASE"/>
    <property type="match status" value="1"/>
</dbReference>
<keyword evidence="22" id="KW-1185">Reference proteome</keyword>
<dbReference type="InterPro" id="IPR003170">
    <property type="entry name" value="MurB"/>
</dbReference>
<keyword evidence="8 19" id="KW-0132">Cell division</keyword>
<dbReference type="EC" id="1.3.1.98" evidence="5 19"/>
<dbReference type="SUPFAM" id="SSF56176">
    <property type="entry name" value="FAD-binding/transporter-associated domain-like"/>
    <property type="match status" value="1"/>
</dbReference>
<evidence type="ECO:0000256" key="6">
    <source>
        <dbReference type="ARBA" id="ARBA00015188"/>
    </source>
</evidence>
<feature type="active site" evidence="19">
    <location>
        <position position="249"/>
    </location>
</feature>
<evidence type="ECO:0000256" key="16">
    <source>
        <dbReference type="ARBA" id="ARBA00023316"/>
    </source>
</evidence>
<evidence type="ECO:0000256" key="17">
    <source>
        <dbReference type="ARBA" id="ARBA00031026"/>
    </source>
</evidence>
<keyword evidence="15 19" id="KW-0131">Cell cycle</keyword>
<evidence type="ECO:0000256" key="4">
    <source>
        <dbReference type="ARBA" id="ARBA00004752"/>
    </source>
</evidence>
<dbReference type="EMBL" id="AP024814">
    <property type="protein sequence ID" value="BCZ17077.1"/>
    <property type="molecule type" value="Genomic_DNA"/>
</dbReference>
<comment type="cofactor">
    <cofactor evidence="1 19">
        <name>FAD</name>
        <dbReference type="ChEBI" id="CHEBI:57692"/>
    </cofactor>
</comment>
<proteinExistence type="inferred from homology"/>
<evidence type="ECO:0000256" key="18">
    <source>
        <dbReference type="ARBA" id="ARBA00048914"/>
    </source>
</evidence>
<keyword evidence="16 19" id="KW-0961">Cell wall biogenesis/degradation</keyword>
<evidence type="ECO:0000256" key="13">
    <source>
        <dbReference type="ARBA" id="ARBA00022984"/>
    </source>
</evidence>
<comment type="function">
    <text evidence="2 19">Cell wall formation.</text>
</comment>
<evidence type="ECO:0000256" key="10">
    <source>
        <dbReference type="ARBA" id="ARBA00022827"/>
    </source>
</evidence>
<evidence type="ECO:0000256" key="12">
    <source>
        <dbReference type="ARBA" id="ARBA00022960"/>
    </source>
</evidence>
<dbReference type="NCBIfam" id="TIGR00179">
    <property type="entry name" value="murB"/>
    <property type="match status" value="1"/>
</dbReference>
<evidence type="ECO:0000256" key="1">
    <source>
        <dbReference type="ARBA" id="ARBA00001974"/>
    </source>
</evidence>
<reference evidence="21 22" key="1">
    <citation type="submission" date="2021-07" db="EMBL/GenBank/DDBJ databases">
        <title>Novel Helicobacter sp. Isolated from a dog.</title>
        <authorList>
            <person name="Rimbara E."/>
            <person name="Suzuki M."/>
        </authorList>
    </citation>
    <scope>NUCLEOTIDE SEQUENCE [LARGE SCALE GENOMIC DNA]</scope>
    <source>
        <strain evidence="22">NHP19-003</strain>
    </source>
</reference>
<dbReference type="InterPro" id="IPR016169">
    <property type="entry name" value="FAD-bd_PCMH_sub2"/>
</dbReference>
<evidence type="ECO:0000256" key="5">
    <source>
        <dbReference type="ARBA" id="ARBA00012518"/>
    </source>
</evidence>
<feature type="active site" evidence="19">
    <location>
        <position position="138"/>
    </location>
</feature>
<evidence type="ECO:0000256" key="3">
    <source>
        <dbReference type="ARBA" id="ARBA00004496"/>
    </source>
</evidence>
<dbReference type="Proteomes" id="UP000826775">
    <property type="component" value="Chromosome"/>
</dbReference>
<keyword evidence="7 19" id="KW-0963">Cytoplasm</keyword>
<dbReference type="Pfam" id="PF02873">
    <property type="entry name" value="MurB_C"/>
    <property type="match status" value="1"/>
</dbReference>
<protein>
    <recommendedName>
        <fullName evidence="6 19">UDP-N-acetylenolpyruvoylglucosamine reductase</fullName>
        <ecNumber evidence="5 19">1.3.1.98</ecNumber>
    </recommendedName>
    <alternativeName>
        <fullName evidence="17 19">UDP-N-acetylmuramate dehydrogenase</fullName>
    </alternativeName>
</protein>
<keyword evidence="13 19" id="KW-0573">Peptidoglycan synthesis</keyword>
<evidence type="ECO:0000256" key="19">
    <source>
        <dbReference type="HAMAP-Rule" id="MF_00037"/>
    </source>
</evidence>
<evidence type="ECO:0000313" key="21">
    <source>
        <dbReference type="EMBL" id="BCZ17077.1"/>
    </source>
</evidence>
<comment type="catalytic activity">
    <reaction evidence="18 19">
        <text>UDP-N-acetyl-alpha-D-muramate + NADP(+) = UDP-N-acetyl-3-O-(1-carboxyvinyl)-alpha-D-glucosamine + NADPH + H(+)</text>
        <dbReference type="Rhea" id="RHEA:12248"/>
        <dbReference type="ChEBI" id="CHEBI:15378"/>
        <dbReference type="ChEBI" id="CHEBI:57783"/>
        <dbReference type="ChEBI" id="CHEBI:58349"/>
        <dbReference type="ChEBI" id="CHEBI:68483"/>
        <dbReference type="ChEBI" id="CHEBI:70757"/>
        <dbReference type="EC" id="1.3.1.98"/>
    </reaction>
</comment>
<dbReference type="RefSeq" id="WP_221280101.1">
    <property type="nucleotide sequence ID" value="NZ_AP024814.1"/>
</dbReference>
<evidence type="ECO:0000256" key="14">
    <source>
        <dbReference type="ARBA" id="ARBA00023002"/>
    </source>
</evidence>
<evidence type="ECO:0000256" key="9">
    <source>
        <dbReference type="ARBA" id="ARBA00022630"/>
    </source>
</evidence>
<dbReference type="SUPFAM" id="SSF56194">
    <property type="entry name" value="Uridine diphospho-N-Acetylenolpyruvylglucosamine reductase, MurB, C-terminal domain"/>
    <property type="match status" value="1"/>
</dbReference>
<dbReference type="Gene3D" id="3.30.465.10">
    <property type="match status" value="1"/>
</dbReference>
<comment type="subcellular location">
    <subcellularLocation>
        <location evidence="3 19">Cytoplasm</location>
    </subcellularLocation>
</comment>
<evidence type="ECO:0000256" key="7">
    <source>
        <dbReference type="ARBA" id="ARBA00022490"/>
    </source>
</evidence>
<comment type="similarity">
    <text evidence="19">Belongs to the MurB family.</text>
</comment>
<keyword evidence="12 19" id="KW-0133">Cell shape</keyword>
<organism evidence="21 22">
    <name type="scientific">Helicobacter gastrocanis</name>
    <dbReference type="NCBI Taxonomy" id="2849641"/>
    <lineage>
        <taxon>Bacteria</taxon>
        <taxon>Pseudomonadati</taxon>
        <taxon>Campylobacterota</taxon>
        <taxon>Epsilonproteobacteria</taxon>
        <taxon>Campylobacterales</taxon>
        <taxon>Helicobacteraceae</taxon>
        <taxon>Helicobacter</taxon>
    </lineage>
</organism>
<feature type="domain" description="UDP-N-acetylenolpyruvoylglucosamine reductase C-terminal" evidence="20">
    <location>
        <begin position="166"/>
        <end position="252"/>
    </location>
</feature>
<dbReference type="Gene3D" id="3.90.78.10">
    <property type="entry name" value="UDP-N-acetylenolpyruvoylglucosamine reductase, C-terminal domain"/>
    <property type="match status" value="1"/>
</dbReference>
<keyword evidence="11 19" id="KW-0521">NADP</keyword>
<evidence type="ECO:0000256" key="15">
    <source>
        <dbReference type="ARBA" id="ARBA00023306"/>
    </source>
</evidence>
<gene>
    <name evidence="19 21" type="primary">murB</name>
    <name evidence="21" type="ORF">NHP190003_03590</name>
</gene>
<keyword evidence="14 19" id="KW-0560">Oxidoreductase</keyword>
<evidence type="ECO:0000259" key="20">
    <source>
        <dbReference type="Pfam" id="PF02873"/>
    </source>
</evidence>
<evidence type="ECO:0000256" key="11">
    <source>
        <dbReference type="ARBA" id="ARBA00022857"/>
    </source>
</evidence>
<evidence type="ECO:0000256" key="2">
    <source>
        <dbReference type="ARBA" id="ARBA00003921"/>
    </source>
</evidence>
<sequence length="254" mass="27864">MLIDFGRYSSVKIGGVVQVRVLDTCAPYVGVQMVGLASNLLVSPEAKNLATLSKSFDYIVDLGTHLEVGAKTNAQKLFSYYKNHDLQGLEFLSALPGSLGGLVKMNAGMKAYEIKEFVEALNINGEWVEAKDLGFGYRTSGVRGVVFKARLKKRKGFRHGVFQECQRMRCHPKKPSFGSCFKNPVGDFAGRLLEAVGLKGFSLGGVGFSREHANFLVNLGGGRFEEALRLIALAKERVFDAFGIALEEEVCIYH</sequence>